<accession>A0A167P0H0</accession>
<keyword evidence="6" id="KW-1185">Reference proteome</keyword>
<comment type="caution">
    <text evidence="5">The sequence shown here is derived from an EMBL/GenBank/DDBJ whole genome shotgun (WGS) entry which is preliminary data.</text>
</comment>
<dbReference type="Gene3D" id="2.40.40.10">
    <property type="entry name" value="RlpA-like domain"/>
    <property type="match status" value="1"/>
</dbReference>
<dbReference type="Pfam" id="PF03330">
    <property type="entry name" value="DPBB_1"/>
    <property type="match status" value="1"/>
</dbReference>
<organism evidence="5 6">
    <name type="scientific">Niveomyces insectorum RCEF 264</name>
    <dbReference type="NCBI Taxonomy" id="1081102"/>
    <lineage>
        <taxon>Eukaryota</taxon>
        <taxon>Fungi</taxon>
        <taxon>Dikarya</taxon>
        <taxon>Ascomycota</taxon>
        <taxon>Pezizomycotina</taxon>
        <taxon>Sordariomycetes</taxon>
        <taxon>Hypocreomycetidae</taxon>
        <taxon>Hypocreales</taxon>
        <taxon>Cordycipitaceae</taxon>
        <taxon>Niveomyces</taxon>
    </lineage>
</organism>
<dbReference type="STRING" id="1081102.A0A167P0H0"/>
<dbReference type="InterPro" id="IPR009009">
    <property type="entry name" value="RlpA-like_DPBB"/>
</dbReference>
<dbReference type="InterPro" id="IPR036908">
    <property type="entry name" value="RlpA-like_sf"/>
</dbReference>
<keyword evidence="3" id="KW-0812">Transmembrane</keyword>
<evidence type="ECO:0000259" key="4">
    <source>
        <dbReference type="Pfam" id="PF03330"/>
    </source>
</evidence>
<keyword evidence="3" id="KW-0472">Membrane</keyword>
<name>A0A167P0H0_9HYPO</name>
<dbReference type="PANTHER" id="PTHR31836:SF28">
    <property type="entry name" value="SRCR DOMAIN-CONTAINING PROTEIN-RELATED"/>
    <property type="match status" value="1"/>
</dbReference>
<sequence>MTSVKQSVNNRLPKYTSGAAVTSRTYAGATKPSVVCLTGDARRSGDDGEKKKAATIRTFALDTNSLNRASSVESAAQGSGDGYGSDREMLGDEPALHRTCLGRRRRFVLLATALVLLTLCLGLGLGLGLGLRTARSQSLIVSEINPSAVPVSRTALLPRPSSISTKPSWSANSTLLPTISATNAVSPQTTPAISFPSTLQLPSSTLEPPSTHGLSASPVPSSPAPDPIPSSQPVTPSRPPPSPPPSPSPSSPPPAPPPPSPLPPPPPPPPPPPSPPPPPPSSLSSSFSGNGAFSGDITFYGPGLGACGHYSTSNDNIAAVSASMFDAAGVASGIANPNNNPLCGRRIRVSLSSSLETTVDVTVVDRCVGCATGDLDLSPAAFGKLAGASVGRAPGKWFFLD</sequence>
<proteinExistence type="predicted"/>
<feature type="domain" description="RlpA-like protein double-psi beta-barrel" evidence="4">
    <location>
        <begin position="318"/>
        <end position="394"/>
    </location>
</feature>
<dbReference type="SUPFAM" id="SSF50685">
    <property type="entry name" value="Barwin-like endoglucanases"/>
    <property type="match status" value="1"/>
</dbReference>
<feature type="compositionally biased region" description="Polar residues" evidence="2">
    <location>
        <begin position="187"/>
        <end position="214"/>
    </location>
</feature>
<protein>
    <submittedName>
        <fullName evidence="5">Barwin-related endoglucanase</fullName>
    </submittedName>
</protein>
<reference evidence="5 6" key="1">
    <citation type="journal article" date="2016" name="Genome Biol. Evol.">
        <title>Divergent and convergent evolution of fungal pathogenicity.</title>
        <authorList>
            <person name="Shang Y."/>
            <person name="Xiao G."/>
            <person name="Zheng P."/>
            <person name="Cen K."/>
            <person name="Zhan S."/>
            <person name="Wang C."/>
        </authorList>
    </citation>
    <scope>NUCLEOTIDE SEQUENCE [LARGE SCALE GENOMIC DNA]</scope>
    <source>
        <strain evidence="5 6">RCEF 264</strain>
    </source>
</reference>
<dbReference type="InterPro" id="IPR051477">
    <property type="entry name" value="Expansin_CellWall"/>
</dbReference>
<evidence type="ECO:0000256" key="2">
    <source>
        <dbReference type="SAM" id="MobiDB-lite"/>
    </source>
</evidence>
<dbReference type="OrthoDB" id="406505at2759"/>
<dbReference type="PRINTS" id="PR01217">
    <property type="entry name" value="PRICHEXTENSN"/>
</dbReference>
<keyword evidence="3" id="KW-1133">Transmembrane helix</keyword>
<feature type="region of interest" description="Disordered" evidence="2">
    <location>
        <begin position="187"/>
        <end position="288"/>
    </location>
</feature>
<evidence type="ECO:0000256" key="1">
    <source>
        <dbReference type="ARBA" id="ARBA00022729"/>
    </source>
</evidence>
<evidence type="ECO:0000313" key="6">
    <source>
        <dbReference type="Proteomes" id="UP000076874"/>
    </source>
</evidence>
<keyword evidence="1" id="KW-0732">Signal</keyword>
<feature type="compositionally biased region" description="Pro residues" evidence="2">
    <location>
        <begin position="220"/>
        <end position="281"/>
    </location>
</feature>
<feature type="transmembrane region" description="Helical" evidence="3">
    <location>
        <begin position="107"/>
        <end position="131"/>
    </location>
</feature>
<gene>
    <name evidence="5" type="ORF">SPI_07762</name>
</gene>
<dbReference type="AlphaFoldDB" id="A0A167P0H0"/>
<dbReference type="EMBL" id="AZHD01000017">
    <property type="protein sequence ID" value="OAA56151.1"/>
    <property type="molecule type" value="Genomic_DNA"/>
</dbReference>
<dbReference type="Proteomes" id="UP000076874">
    <property type="component" value="Unassembled WGS sequence"/>
</dbReference>
<evidence type="ECO:0000256" key="3">
    <source>
        <dbReference type="SAM" id="Phobius"/>
    </source>
</evidence>
<dbReference type="PANTHER" id="PTHR31836">
    <property type="match status" value="1"/>
</dbReference>
<dbReference type="CDD" id="cd22191">
    <property type="entry name" value="DPBB_RlpA_EXP_N-like"/>
    <property type="match status" value="1"/>
</dbReference>
<evidence type="ECO:0000313" key="5">
    <source>
        <dbReference type="EMBL" id="OAA56151.1"/>
    </source>
</evidence>